<dbReference type="Ensembl" id="ENSSFOT00015055748.1">
    <property type="protein sequence ID" value="ENSSFOP00015058267.1"/>
    <property type="gene ID" value="ENSSFOG00015026032.1"/>
</dbReference>
<dbReference type="InterPro" id="IPR050918">
    <property type="entry name" value="CNF-like_PLA2_Inhibitor"/>
</dbReference>
<feature type="domain" description="UPAR/Ly6" evidence="3">
    <location>
        <begin position="66"/>
        <end position="148"/>
    </location>
</feature>
<dbReference type="GeneTree" id="ENSGT01110000267394"/>
<dbReference type="Pfam" id="PF00021">
    <property type="entry name" value="UPAR_LY6"/>
    <property type="match status" value="2"/>
</dbReference>
<reference evidence="7" key="1">
    <citation type="submission" date="2019-04" db="EMBL/GenBank/DDBJ databases">
        <authorList>
            <consortium name="Wellcome Sanger Institute Data Sharing"/>
        </authorList>
    </citation>
    <scope>NUCLEOTIDE SEQUENCE [LARGE SCALE GENOMIC DNA]</scope>
</reference>
<evidence type="ECO:0000313" key="6">
    <source>
        <dbReference type="Ensembl" id="ENSSFOP00015075624.1"/>
    </source>
</evidence>
<dbReference type="Ensembl" id="ENSSFOT00015048350.1">
    <property type="protein sequence ID" value="ENSSFOP00015049821.1"/>
    <property type="gene ID" value="ENSSFOG00015032648.1"/>
</dbReference>
<reference evidence="6" key="2">
    <citation type="submission" date="2025-05" db="UniProtKB">
        <authorList>
            <consortium name="Ensembl"/>
        </authorList>
    </citation>
    <scope>IDENTIFICATION</scope>
</reference>
<organism evidence="6 7">
    <name type="scientific">Scleropages formosus</name>
    <name type="common">Asian bonytongue</name>
    <name type="synonym">Osteoglossum formosum</name>
    <dbReference type="NCBI Taxonomy" id="113540"/>
    <lineage>
        <taxon>Eukaryota</taxon>
        <taxon>Metazoa</taxon>
        <taxon>Chordata</taxon>
        <taxon>Craniata</taxon>
        <taxon>Vertebrata</taxon>
        <taxon>Euteleostomi</taxon>
        <taxon>Actinopterygii</taxon>
        <taxon>Neopterygii</taxon>
        <taxon>Teleostei</taxon>
        <taxon>Osteoglossocephala</taxon>
        <taxon>Osteoglossomorpha</taxon>
        <taxon>Osteoglossiformes</taxon>
        <taxon>Osteoglossidae</taxon>
        <taxon>Scleropages</taxon>
    </lineage>
</organism>
<evidence type="ECO:0000259" key="3">
    <source>
        <dbReference type="SMART" id="SM00134"/>
    </source>
</evidence>
<evidence type="ECO:0000256" key="2">
    <source>
        <dbReference type="ARBA" id="ARBA00022525"/>
    </source>
</evidence>
<dbReference type="InterPro" id="IPR016054">
    <property type="entry name" value="LY6_UPA_recep-like"/>
</dbReference>
<comment type="subcellular location">
    <subcellularLocation>
        <location evidence="1">Secreted</location>
    </subcellularLocation>
</comment>
<name>A0A8C9WIV1_SCLFO</name>
<evidence type="ECO:0000313" key="7">
    <source>
        <dbReference type="Proteomes" id="UP000694397"/>
    </source>
</evidence>
<keyword evidence="2" id="KW-0964">Secreted</keyword>
<dbReference type="AlphaFoldDB" id="A0A8C9WIV1"/>
<evidence type="ECO:0000313" key="4">
    <source>
        <dbReference type="Ensembl" id="ENSSFOP00015049821.1"/>
    </source>
</evidence>
<dbReference type="Ensembl" id="ENSSFOT00015049866.1">
    <property type="protein sequence ID" value="ENSSFOP00015075624.1"/>
    <property type="gene ID" value="ENSSFOG00015024324.1"/>
</dbReference>
<protein>
    <recommendedName>
        <fullName evidence="3">UPAR/Ly6 domain-containing protein</fullName>
    </recommendedName>
</protein>
<dbReference type="Proteomes" id="UP000694397">
    <property type="component" value="Unassembled WGS sequence"/>
</dbReference>
<evidence type="ECO:0000256" key="1">
    <source>
        <dbReference type="ARBA" id="ARBA00004613"/>
    </source>
</evidence>
<dbReference type="SMART" id="SM00134">
    <property type="entry name" value="LU"/>
    <property type="match status" value="1"/>
</dbReference>
<accession>A0A8C9WIV1</accession>
<proteinExistence type="predicted"/>
<dbReference type="InterPro" id="IPR045860">
    <property type="entry name" value="Snake_toxin-like_sf"/>
</dbReference>
<gene>
    <name evidence="6" type="primary">LOC114909738</name>
    <name evidence="4" type="synonym">LOC114909736</name>
    <name evidence="5" type="synonym">LOC114909740</name>
</gene>
<dbReference type="PANTHER" id="PTHR20914:SF24">
    <property type="entry name" value="LYMPHOCYTE ANTIGEN 6 FAMILY MEMBER M2-RELATED"/>
    <property type="match status" value="1"/>
</dbReference>
<sequence>DSNGQCTQTTVSVLTETSLNFCTTPQLCISGSINFGIVRTTVNTKCCSTDLCNSQTLAQNSPNGKQCFSCDLNNDCTSVINCLGNENNCINATVSQRTMQGCVSSNICAAAADVSAQLGLNLGVNISCCDGNLCNNAQRIMESIFLLLVPLASTFLLY</sequence>
<keyword evidence="7" id="KW-1185">Reference proteome</keyword>
<dbReference type="Gene3D" id="2.10.60.10">
    <property type="entry name" value="CD59"/>
    <property type="match status" value="2"/>
</dbReference>
<dbReference type="PANTHER" id="PTHR20914">
    <property type="entry name" value="LY6/PLAUR DOMAIN-CONTAINING PROTEIN 8"/>
    <property type="match status" value="1"/>
</dbReference>
<evidence type="ECO:0000313" key="5">
    <source>
        <dbReference type="Ensembl" id="ENSSFOP00015058267.1"/>
    </source>
</evidence>
<dbReference type="GO" id="GO:0005576">
    <property type="term" value="C:extracellular region"/>
    <property type="evidence" value="ECO:0007669"/>
    <property type="project" value="UniProtKB-SubCell"/>
</dbReference>
<dbReference type="OrthoDB" id="5945173at2759"/>
<dbReference type="SUPFAM" id="SSF57302">
    <property type="entry name" value="Snake toxin-like"/>
    <property type="match status" value="1"/>
</dbReference>